<dbReference type="InterPro" id="IPR017937">
    <property type="entry name" value="Thioredoxin_CS"/>
</dbReference>
<sequence length="158" mass="18556">MKTINKTLKSTKRKSHPFWKWFWLTFLVVSLAYAWYSFYVPSNHIKWDNNITSTQKLINDFDKNTILFFTAEWCVPCKIMKREVFADKEVERAVNSQFTPVMIDIDNPNTKEIVNHYKIGATPTTIIVDSKGKVLDYAVGKIEKKKFLEMLNIVEPNK</sequence>
<dbReference type="AlphaFoldDB" id="A0A9W6B7H7"/>
<keyword evidence="2" id="KW-0472">Membrane</keyword>
<dbReference type="InterPro" id="IPR036249">
    <property type="entry name" value="Thioredoxin-like_sf"/>
</dbReference>
<feature type="transmembrane region" description="Helical" evidence="2">
    <location>
        <begin position="21"/>
        <end position="39"/>
    </location>
</feature>
<dbReference type="PROSITE" id="PS51352">
    <property type="entry name" value="THIOREDOXIN_2"/>
    <property type="match status" value="1"/>
</dbReference>
<accession>A0A9W6B7H7</accession>
<keyword evidence="2" id="KW-1133">Transmembrane helix</keyword>
<keyword evidence="5" id="KW-1185">Reference proteome</keyword>
<dbReference type="PANTHER" id="PTHR32234">
    <property type="entry name" value="THIOL:DISULFIDE INTERCHANGE PROTEIN DSBD"/>
    <property type="match status" value="1"/>
</dbReference>
<reference evidence="4" key="1">
    <citation type="submission" date="2022-07" db="EMBL/GenBank/DDBJ databases">
        <title>Taxonomy of Novel Oxalotrophic and Methylotrophic Bacteria.</title>
        <authorList>
            <person name="Sahin N."/>
            <person name="Tani A."/>
        </authorList>
    </citation>
    <scope>NUCLEOTIDE SEQUENCE</scope>
    <source>
        <strain evidence="4">AM327</strain>
    </source>
</reference>
<evidence type="ECO:0000313" key="5">
    <source>
        <dbReference type="Proteomes" id="UP001143545"/>
    </source>
</evidence>
<dbReference type="SUPFAM" id="SSF52833">
    <property type="entry name" value="Thioredoxin-like"/>
    <property type="match status" value="1"/>
</dbReference>
<name>A0A9W6B7H7_9FLAO</name>
<dbReference type="EMBL" id="BRVP01000029">
    <property type="protein sequence ID" value="GLB53951.1"/>
    <property type="molecule type" value="Genomic_DNA"/>
</dbReference>
<dbReference type="Pfam" id="PF13098">
    <property type="entry name" value="Thioredoxin_2"/>
    <property type="match status" value="1"/>
</dbReference>
<protein>
    <recommendedName>
        <fullName evidence="3">Thioredoxin domain-containing protein</fullName>
    </recommendedName>
</protein>
<proteinExistence type="predicted"/>
<dbReference type="PROSITE" id="PS00194">
    <property type="entry name" value="THIOREDOXIN_1"/>
    <property type="match status" value="1"/>
</dbReference>
<dbReference type="InterPro" id="IPR012336">
    <property type="entry name" value="Thioredoxin-like_fold"/>
</dbReference>
<organism evidence="4 5">
    <name type="scientific">Neptunitalea chrysea</name>
    <dbReference type="NCBI Taxonomy" id="1647581"/>
    <lineage>
        <taxon>Bacteria</taxon>
        <taxon>Pseudomonadati</taxon>
        <taxon>Bacteroidota</taxon>
        <taxon>Flavobacteriia</taxon>
        <taxon>Flavobacteriales</taxon>
        <taxon>Flavobacteriaceae</taxon>
        <taxon>Neptunitalea</taxon>
    </lineage>
</organism>
<dbReference type="GO" id="GO:0045454">
    <property type="term" value="P:cell redox homeostasis"/>
    <property type="evidence" value="ECO:0007669"/>
    <property type="project" value="TreeGrafter"/>
</dbReference>
<dbReference type="Proteomes" id="UP001143545">
    <property type="component" value="Unassembled WGS sequence"/>
</dbReference>
<feature type="domain" description="Thioredoxin" evidence="3">
    <location>
        <begin position="29"/>
        <end position="156"/>
    </location>
</feature>
<keyword evidence="2" id="KW-0812">Transmembrane</keyword>
<dbReference type="RefSeq" id="WP_281756286.1">
    <property type="nucleotide sequence ID" value="NZ_BRVP01000029.1"/>
</dbReference>
<dbReference type="Gene3D" id="3.40.30.10">
    <property type="entry name" value="Glutaredoxin"/>
    <property type="match status" value="1"/>
</dbReference>
<dbReference type="PANTHER" id="PTHR32234:SF0">
    <property type="entry name" value="THIOL:DISULFIDE INTERCHANGE PROTEIN DSBD"/>
    <property type="match status" value="1"/>
</dbReference>
<evidence type="ECO:0000256" key="1">
    <source>
        <dbReference type="ARBA" id="ARBA00023284"/>
    </source>
</evidence>
<evidence type="ECO:0000259" key="3">
    <source>
        <dbReference type="PROSITE" id="PS51352"/>
    </source>
</evidence>
<evidence type="ECO:0000256" key="2">
    <source>
        <dbReference type="SAM" id="Phobius"/>
    </source>
</evidence>
<keyword evidence="1" id="KW-0676">Redox-active center</keyword>
<dbReference type="InterPro" id="IPR013766">
    <property type="entry name" value="Thioredoxin_domain"/>
</dbReference>
<dbReference type="GO" id="GO:0015035">
    <property type="term" value="F:protein-disulfide reductase activity"/>
    <property type="evidence" value="ECO:0007669"/>
    <property type="project" value="TreeGrafter"/>
</dbReference>
<comment type="caution">
    <text evidence="4">The sequence shown here is derived from an EMBL/GenBank/DDBJ whole genome shotgun (WGS) entry which is preliminary data.</text>
</comment>
<gene>
    <name evidence="4" type="ORF">NBRC110019_29920</name>
</gene>
<evidence type="ECO:0000313" key="4">
    <source>
        <dbReference type="EMBL" id="GLB53951.1"/>
    </source>
</evidence>